<keyword evidence="3 6" id="KW-0812">Transmembrane</keyword>
<comment type="similarity">
    <text evidence="2">Belongs to the UPF0382 family.</text>
</comment>
<evidence type="ECO:0000313" key="7">
    <source>
        <dbReference type="EMBL" id="MXP64502.1"/>
    </source>
</evidence>
<reference evidence="7 8" key="1">
    <citation type="submission" date="2019-03" db="EMBL/GenBank/DDBJ databases">
        <title>Roseomonas sp. a novel Roseomonas species isolated from Sea whip Gorgonian.</title>
        <authorList>
            <person name="Li F."/>
            <person name="Pan X."/>
            <person name="Huang S."/>
            <person name="Li Z."/>
            <person name="Meng B."/>
        </authorList>
    </citation>
    <scope>NUCLEOTIDE SEQUENCE [LARGE SCALE GENOMIC DNA]</scope>
    <source>
        <strain evidence="7 8">M0104</strain>
    </source>
</reference>
<gene>
    <name evidence="7" type="ORF">E0493_14215</name>
</gene>
<dbReference type="RefSeq" id="WP_160937732.1">
    <property type="nucleotide sequence ID" value="NZ_SNVJ01000012.1"/>
</dbReference>
<dbReference type="PANTHER" id="PTHR43461:SF1">
    <property type="entry name" value="TRANSMEMBRANE PROTEIN 256"/>
    <property type="match status" value="1"/>
</dbReference>
<evidence type="ECO:0000256" key="1">
    <source>
        <dbReference type="ARBA" id="ARBA00004141"/>
    </source>
</evidence>
<dbReference type="InterPro" id="IPR006696">
    <property type="entry name" value="DUF423"/>
</dbReference>
<protein>
    <submittedName>
        <fullName evidence="7">DUF423 domain-containing protein</fullName>
    </submittedName>
</protein>
<evidence type="ECO:0000256" key="6">
    <source>
        <dbReference type="SAM" id="Phobius"/>
    </source>
</evidence>
<evidence type="ECO:0000313" key="8">
    <source>
        <dbReference type="Proteomes" id="UP000460715"/>
    </source>
</evidence>
<organism evidence="7 8">
    <name type="scientific">Teichococcus coralli</name>
    <dbReference type="NCBI Taxonomy" id="2545983"/>
    <lineage>
        <taxon>Bacteria</taxon>
        <taxon>Pseudomonadati</taxon>
        <taxon>Pseudomonadota</taxon>
        <taxon>Alphaproteobacteria</taxon>
        <taxon>Acetobacterales</taxon>
        <taxon>Roseomonadaceae</taxon>
        <taxon>Roseomonas</taxon>
    </lineage>
</organism>
<feature type="transmembrane region" description="Helical" evidence="6">
    <location>
        <begin position="102"/>
        <end position="123"/>
    </location>
</feature>
<dbReference type="Pfam" id="PF04241">
    <property type="entry name" value="DUF423"/>
    <property type="match status" value="1"/>
</dbReference>
<dbReference type="GO" id="GO:0005886">
    <property type="term" value="C:plasma membrane"/>
    <property type="evidence" value="ECO:0007669"/>
    <property type="project" value="TreeGrafter"/>
</dbReference>
<dbReference type="EMBL" id="SNVJ01000012">
    <property type="protein sequence ID" value="MXP64502.1"/>
    <property type="molecule type" value="Genomic_DNA"/>
</dbReference>
<evidence type="ECO:0000256" key="3">
    <source>
        <dbReference type="ARBA" id="ARBA00022692"/>
    </source>
</evidence>
<name>A0A845BH18_9PROT</name>
<accession>A0A845BH18</accession>
<dbReference type="Proteomes" id="UP000460715">
    <property type="component" value="Unassembled WGS sequence"/>
</dbReference>
<keyword evidence="5 6" id="KW-0472">Membrane</keyword>
<dbReference type="PANTHER" id="PTHR43461">
    <property type="entry name" value="TRANSMEMBRANE PROTEIN 256"/>
    <property type="match status" value="1"/>
</dbReference>
<feature type="transmembrane region" description="Helical" evidence="6">
    <location>
        <begin position="44"/>
        <end position="65"/>
    </location>
</feature>
<dbReference type="AlphaFoldDB" id="A0A845BH18"/>
<sequence>MSGNPLARLWLFIGGLSGLLAVALAAWAAHGLAPRLGPVEATMVQSALTMQGWHALALLATGLLAERRAGRLVHWAGGCFVLGMLGFCGAIWWRVLAGASPGIAPVGGTLLMLGWLLLAIAGLRRPAGPGTP</sequence>
<feature type="transmembrane region" description="Helical" evidence="6">
    <location>
        <begin position="72"/>
        <end position="96"/>
    </location>
</feature>
<comment type="subcellular location">
    <subcellularLocation>
        <location evidence="1">Membrane</location>
        <topology evidence="1">Multi-pass membrane protein</topology>
    </subcellularLocation>
</comment>
<keyword evidence="8" id="KW-1185">Reference proteome</keyword>
<proteinExistence type="inferred from homology"/>
<evidence type="ECO:0000256" key="4">
    <source>
        <dbReference type="ARBA" id="ARBA00022989"/>
    </source>
</evidence>
<evidence type="ECO:0000256" key="5">
    <source>
        <dbReference type="ARBA" id="ARBA00023136"/>
    </source>
</evidence>
<evidence type="ECO:0000256" key="2">
    <source>
        <dbReference type="ARBA" id="ARBA00009694"/>
    </source>
</evidence>
<keyword evidence="4 6" id="KW-1133">Transmembrane helix</keyword>
<comment type="caution">
    <text evidence="7">The sequence shown here is derived from an EMBL/GenBank/DDBJ whole genome shotgun (WGS) entry which is preliminary data.</text>
</comment>
<dbReference type="OrthoDB" id="7284236at2"/>